<dbReference type="PANTHER" id="PTHR33608">
    <property type="entry name" value="BLL2464 PROTEIN"/>
    <property type="match status" value="1"/>
</dbReference>
<organism evidence="2 3">
    <name type="scientific">Lacibacter luteus</name>
    <dbReference type="NCBI Taxonomy" id="2508719"/>
    <lineage>
        <taxon>Bacteria</taxon>
        <taxon>Pseudomonadati</taxon>
        <taxon>Bacteroidota</taxon>
        <taxon>Chitinophagia</taxon>
        <taxon>Chitinophagales</taxon>
        <taxon>Chitinophagaceae</taxon>
        <taxon>Lacibacter</taxon>
    </lineage>
</organism>
<dbReference type="SUPFAM" id="SSF53300">
    <property type="entry name" value="vWA-like"/>
    <property type="match status" value="1"/>
</dbReference>
<dbReference type="PANTHER" id="PTHR33608:SF6">
    <property type="entry name" value="BLL2464 PROTEIN"/>
    <property type="match status" value="1"/>
</dbReference>
<protein>
    <submittedName>
        <fullName evidence="2">DUF58 domain-containing protein</fullName>
    </submittedName>
</protein>
<gene>
    <name evidence="2" type="ORF">ESA94_12505</name>
</gene>
<dbReference type="AlphaFoldDB" id="A0A4Q1CJ06"/>
<dbReference type="Gene3D" id="3.40.50.410">
    <property type="entry name" value="von Willebrand factor, type A domain"/>
    <property type="match status" value="1"/>
</dbReference>
<dbReference type="Proteomes" id="UP000290204">
    <property type="component" value="Unassembled WGS sequence"/>
</dbReference>
<evidence type="ECO:0000313" key="3">
    <source>
        <dbReference type="Proteomes" id="UP000290204"/>
    </source>
</evidence>
<proteinExistence type="predicted"/>
<dbReference type="CDD" id="cd00198">
    <property type="entry name" value="vWFA"/>
    <property type="match status" value="1"/>
</dbReference>
<dbReference type="EMBL" id="SDHW01000003">
    <property type="protein sequence ID" value="RXK60069.1"/>
    <property type="molecule type" value="Genomic_DNA"/>
</dbReference>
<reference evidence="2 3" key="1">
    <citation type="submission" date="2019-01" db="EMBL/GenBank/DDBJ databases">
        <title>Lacibacter sp. strain TTM-7.</title>
        <authorList>
            <person name="Chen W.-M."/>
        </authorList>
    </citation>
    <scope>NUCLEOTIDE SEQUENCE [LARGE SCALE GENOMIC DNA]</scope>
    <source>
        <strain evidence="2 3">TTM-7</strain>
    </source>
</reference>
<dbReference type="OrthoDB" id="9776116at2"/>
<name>A0A4Q1CJ06_9BACT</name>
<comment type="caution">
    <text evidence="2">The sequence shown here is derived from an EMBL/GenBank/DDBJ whole genome shotgun (WGS) entry which is preliminary data.</text>
</comment>
<sequence>MFTGEYHSAFKGQGMSYKEVREYQPGDDIRFIDWNVSARYAHPYSKVFEEEREQMVFLLIDNSASISFGTHLQRKKDLVTELAAVLAFSAVNNNDKVGAIMFGDKVQRFISPKKAKQHTLYIVREMLSNDAASSRTNYADAFRMFNNVCRRKSICFLISDFLGKGYEEALRVAAGKHDVIGIKIYDQLDMRLPDAGLLQVADAETGEQRWLDTSSALVRYEYEKDFHKHNDYVKEVFRRAGADLLHMRAGDDYVKVLQKFFINRSR</sequence>
<accession>A0A4Q1CJ06</accession>
<evidence type="ECO:0000313" key="2">
    <source>
        <dbReference type="EMBL" id="RXK60069.1"/>
    </source>
</evidence>
<feature type="domain" description="DUF58" evidence="1">
    <location>
        <begin position="19"/>
        <end position="230"/>
    </location>
</feature>
<evidence type="ECO:0000259" key="1">
    <source>
        <dbReference type="Pfam" id="PF01882"/>
    </source>
</evidence>
<dbReference type="InterPro" id="IPR036465">
    <property type="entry name" value="vWFA_dom_sf"/>
</dbReference>
<keyword evidence="3" id="KW-1185">Reference proteome</keyword>
<dbReference type="Pfam" id="PF01882">
    <property type="entry name" value="DUF58"/>
    <property type="match status" value="1"/>
</dbReference>
<dbReference type="InterPro" id="IPR002881">
    <property type="entry name" value="DUF58"/>
</dbReference>